<gene>
    <name evidence="3" type="ORF">IAD18_07010</name>
</gene>
<evidence type="ECO:0000313" key="3">
    <source>
        <dbReference type="EMBL" id="HIU39396.1"/>
    </source>
</evidence>
<evidence type="ECO:0000256" key="1">
    <source>
        <dbReference type="SAM" id="Coils"/>
    </source>
</evidence>
<evidence type="ECO:0000256" key="2">
    <source>
        <dbReference type="SAM" id="SignalP"/>
    </source>
</evidence>
<evidence type="ECO:0008006" key="5">
    <source>
        <dbReference type="Google" id="ProtNLM"/>
    </source>
</evidence>
<dbReference type="AlphaFoldDB" id="A0A9D1IMR8"/>
<feature type="signal peptide" evidence="2">
    <location>
        <begin position="1"/>
        <end position="22"/>
    </location>
</feature>
<dbReference type="PROSITE" id="PS51257">
    <property type="entry name" value="PROKAR_LIPOPROTEIN"/>
    <property type="match status" value="1"/>
</dbReference>
<comment type="caution">
    <text evidence="3">The sequence shown here is derived from an EMBL/GenBank/DDBJ whole genome shotgun (WGS) entry which is preliminary data.</text>
</comment>
<feature type="chain" id="PRO_5038342985" description="Lipoprotein" evidence="2">
    <location>
        <begin position="23"/>
        <end position="146"/>
    </location>
</feature>
<feature type="coiled-coil region" evidence="1">
    <location>
        <begin position="116"/>
        <end position="143"/>
    </location>
</feature>
<accession>A0A9D1IMR8</accession>
<sequence>MMKKLFLFLGICLMMLSGCTSEAEKDSEALKAAMAGGKTEDVAKLTSEMYAKKADCDAENLAVLTAGYNYLAEKEMEGANDPANLSDYIEKALECYDAAMKSDAESAKEAFEQLGKANIEKDLKELKSNLEQAQAAEQALLEQING</sequence>
<keyword evidence="1" id="KW-0175">Coiled coil</keyword>
<dbReference type="EMBL" id="DVMS01000196">
    <property type="protein sequence ID" value="HIU39396.1"/>
    <property type="molecule type" value="Genomic_DNA"/>
</dbReference>
<protein>
    <recommendedName>
        <fullName evidence="5">Lipoprotein</fullName>
    </recommendedName>
</protein>
<evidence type="ECO:0000313" key="4">
    <source>
        <dbReference type="Proteomes" id="UP000824076"/>
    </source>
</evidence>
<organism evidence="3 4">
    <name type="scientific">Candidatus Limisoma intestinavium</name>
    <dbReference type="NCBI Taxonomy" id="2840856"/>
    <lineage>
        <taxon>Bacteria</taxon>
        <taxon>Pseudomonadati</taxon>
        <taxon>Bacteroidota</taxon>
        <taxon>Bacteroidia</taxon>
        <taxon>Bacteroidales</taxon>
        <taxon>Candidatus Limisoma</taxon>
    </lineage>
</organism>
<reference evidence="3" key="1">
    <citation type="submission" date="2020-10" db="EMBL/GenBank/DDBJ databases">
        <authorList>
            <person name="Gilroy R."/>
        </authorList>
    </citation>
    <scope>NUCLEOTIDE SEQUENCE</scope>
    <source>
        <strain evidence="3">17073</strain>
    </source>
</reference>
<proteinExistence type="predicted"/>
<dbReference type="Proteomes" id="UP000824076">
    <property type="component" value="Unassembled WGS sequence"/>
</dbReference>
<reference evidence="3" key="2">
    <citation type="journal article" date="2021" name="PeerJ">
        <title>Extensive microbial diversity within the chicken gut microbiome revealed by metagenomics and culture.</title>
        <authorList>
            <person name="Gilroy R."/>
            <person name="Ravi A."/>
            <person name="Getino M."/>
            <person name="Pursley I."/>
            <person name="Horton D.L."/>
            <person name="Alikhan N.F."/>
            <person name="Baker D."/>
            <person name="Gharbi K."/>
            <person name="Hall N."/>
            <person name="Watson M."/>
            <person name="Adriaenssens E.M."/>
            <person name="Foster-Nyarko E."/>
            <person name="Jarju S."/>
            <person name="Secka A."/>
            <person name="Antonio M."/>
            <person name="Oren A."/>
            <person name="Chaudhuri R.R."/>
            <person name="La Ragione R."/>
            <person name="Hildebrand F."/>
            <person name="Pallen M.J."/>
        </authorList>
    </citation>
    <scope>NUCLEOTIDE SEQUENCE</scope>
    <source>
        <strain evidence="3">17073</strain>
    </source>
</reference>
<keyword evidence="2" id="KW-0732">Signal</keyword>
<name>A0A9D1IMR8_9BACT</name>